<dbReference type="PANTHER" id="PTHR35092">
    <property type="entry name" value="CHLORINASE MJ1651"/>
    <property type="match status" value="1"/>
</dbReference>
<feature type="domain" description="S-adenosyl-l-methionine hydroxide adenosyltransferase C-terminal" evidence="4">
    <location>
        <begin position="175"/>
        <end position="254"/>
    </location>
</feature>
<keyword evidence="1" id="KW-0949">S-adenosyl-L-methionine</keyword>
<dbReference type="Pfam" id="PF20257">
    <property type="entry name" value="SAM_HAT_C"/>
    <property type="match status" value="1"/>
</dbReference>
<evidence type="ECO:0000259" key="4">
    <source>
        <dbReference type="Pfam" id="PF20257"/>
    </source>
</evidence>
<dbReference type="InterPro" id="IPR046470">
    <property type="entry name" value="SAM_HAT_C"/>
</dbReference>
<dbReference type="OrthoDB" id="9792195at2"/>
<dbReference type="Proteomes" id="UP000293296">
    <property type="component" value="Chromosome"/>
</dbReference>
<reference evidence="5 6" key="1">
    <citation type="submission" date="2018-02" db="EMBL/GenBank/DDBJ databases">
        <title>Genome sequence of Desulfovibrio carbinolicus DSM 3852.</title>
        <authorList>
            <person name="Wilbanks E."/>
            <person name="Skennerton C.T."/>
            <person name="Orphan V.J."/>
        </authorList>
    </citation>
    <scope>NUCLEOTIDE SEQUENCE [LARGE SCALE GENOMIC DNA]</scope>
    <source>
        <strain evidence="5 6">DSM 3852</strain>
    </source>
</reference>
<sequence length="264" mass="27257">MQRAPLIALLTDFGLSDPYVGQMKAVLACAAPWATLLDVSHGVAMGDVAQASFFLAATLPWLPPGSVVAAVVDPGVGTARRIIAAELDGRFVLAPDNGLLTLALARAETVRAFDATPHLAPASATFHGRDVFAPLAARLAAGDAVEQLGPLLPREGLVALPGLSAERRGEAVSSRVLSVDVFGNVVTSCDVERFGDFRLARLIAPVGRELVRAATYGELSSGAVGFLAGSQGYLELAVRDGSAAAALGLSRGDFLEFWLPEGGA</sequence>
<dbReference type="PIRSF" id="PIRSF006779">
    <property type="entry name" value="UCP006779"/>
    <property type="match status" value="1"/>
</dbReference>
<gene>
    <name evidence="5" type="ORF">C3Y92_02060</name>
</gene>
<accession>A0A4P6HJU3</accession>
<keyword evidence="6" id="KW-1185">Reference proteome</keyword>
<dbReference type="PANTHER" id="PTHR35092:SF1">
    <property type="entry name" value="CHLORINASE MJ1651"/>
    <property type="match status" value="1"/>
</dbReference>
<proteinExistence type="inferred from homology"/>
<comment type="similarity">
    <text evidence="2">Belongs to the SAM hydrolase / SAM-dependent halogenase family.</text>
</comment>
<name>A0A4P6HJU3_9BACT</name>
<evidence type="ECO:0000256" key="1">
    <source>
        <dbReference type="ARBA" id="ARBA00022691"/>
    </source>
</evidence>
<dbReference type="InterPro" id="IPR023227">
    <property type="entry name" value="SAM_OH_AdoTrfase_C_sf"/>
</dbReference>
<evidence type="ECO:0000313" key="6">
    <source>
        <dbReference type="Proteomes" id="UP000293296"/>
    </source>
</evidence>
<dbReference type="SUPFAM" id="SSF101852">
    <property type="entry name" value="Bacterial fluorinating enzyme, C-terminal domain"/>
    <property type="match status" value="1"/>
</dbReference>
<dbReference type="InterPro" id="IPR046469">
    <property type="entry name" value="SAM_HAT_N"/>
</dbReference>
<dbReference type="EMBL" id="CP026538">
    <property type="protein sequence ID" value="QAZ66090.1"/>
    <property type="molecule type" value="Genomic_DNA"/>
</dbReference>
<dbReference type="Gene3D" id="3.40.50.10790">
    <property type="entry name" value="S-adenosyl-l-methionine hydroxide adenosyltransferase, N-terminal"/>
    <property type="match status" value="1"/>
</dbReference>
<dbReference type="RefSeq" id="WP_129349038.1">
    <property type="nucleotide sequence ID" value="NZ_CP026538.1"/>
</dbReference>
<dbReference type="InterPro" id="IPR002747">
    <property type="entry name" value="SAM_OH_AdoTrfase"/>
</dbReference>
<evidence type="ECO:0000259" key="3">
    <source>
        <dbReference type="Pfam" id="PF01887"/>
    </source>
</evidence>
<protein>
    <recommendedName>
        <fullName evidence="7">SAM-dependent chlorinase/fluorinase</fullName>
    </recommendedName>
</protein>
<dbReference type="InterPro" id="IPR023228">
    <property type="entry name" value="SAM_OH_AdoTrfase_N_sf"/>
</dbReference>
<dbReference type="SUPFAM" id="SSF102522">
    <property type="entry name" value="Bacterial fluorinating enzyme, N-terminal domain"/>
    <property type="match status" value="1"/>
</dbReference>
<dbReference type="KEGG" id="dcb:C3Y92_02060"/>
<dbReference type="Pfam" id="PF01887">
    <property type="entry name" value="SAM_HAT_N"/>
    <property type="match status" value="1"/>
</dbReference>
<dbReference type="Gene3D" id="2.40.30.90">
    <property type="entry name" value="Bacterial fluorinating enzyme like"/>
    <property type="match status" value="1"/>
</dbReference>
<evidence type="ECO:0008006" key="7">
    <source>
        <dbReference type="Google" id="ProtNLM"/>
    </source>
</evidence>
<organism evidence="5 6">
    <name type="scientific">Solidesulfovibrio carbinolicus</name>
    <dbReference type="NCBI Taxonomy" id="296842"/>
    <lineage>
        <taxon>Bacteria</taxon>
        <taxon>Pseudomonadati</taxon>
        <taxon>Thermodesulfobacteriota</taxon>
        <taxon>Desulfovibrionia</taxon>
        <taxon>Desulfovibrionales</taxon>
        <taxon>Desulfovibrionaceae</taxon>
        <taxon>Solidesulfovibrio</taxon>
    </lineage>
</organism>
<evidence type="ECO:0000256" key="2">
    <source>
        <dbReference type="ARBA" id="ARBA00024035"/>
    </source>
</evidence>
<dbReference type="AlphaFoldDB" id="A0A4P6HJU3"/>
<evidence type="ECO:0000313" key="5">
    <source>
        <dbReference type="EMBL" id="QAZ66090.1"/>
    </source>
</evidence>
<feature type="domain" description="S-adenosyl-l-methionine hydroxide adenosyltransferase N-terminal" evidence="3">
    <location>
        <begin position="7"/>
        <end position="149"/>
    </location>
</feature>